<feature type="domain" description="EGF-like" evidence="18">
    <location>
        <begin position="404"/>
        <end position="444"/>
    </location>
</feature>
<keyword evidence="6" id="KW-0677">Repeat</keyword>
<evidence type="ECO:0000259" key="21">
    <source>
        <dbReference type="PROSITE" id="PS51233"/>
    </source>
</evidence>
<keyword evidence="9 16" id="KW-1133">Transmembrane helix</keyword>
<dbReference type="PANTHER" id="PTHR24039">
    <property type="entry name" value="FIBRILLIN-RELATED"/>
    <property type="match status" value="1"/>
</dbReference>
<dbReference type="PROSITE" id="PS00022">
    <property type="entry name" value="EGF_1"/>
    <property type="match status" value="3"/>
</dbReference>
<dbReference type="PROSITE" id="PS01187">
    <property type="entry name" value="EGF_CA"/>
    <property type="match status" value="4"/>
</dbReference>
<dbReference type="Gene3D" id="3.10.250.10">
    <property type="entry name" value="SRCR-like domain"/>
    <property type="match status" value="3"/>
</dbReference>
<dbReference type="KEGG" id="tad:TRIADDRAFT_54448"/>
<accession>B3RS22</accession>
<feature type="disulfide bond" evidence="13">
    <location>
        <begin position="1514"/>
        <end position="1523"/>
    </location>
</feature>
<dbReference type="PROSITE" id="PS50287">
    <property type="entry name" value="SRCR_2"/>
    <property type="match status" value="2"/>
</dbReference>
<evidence type="ECO:0000256" key="16">
    <source>
        <dbReference type="SAM" id="Phobius"/>
    </source>
</evidence>
<dbReference type="InParanoid" id="B3RS22"/>
<keyword evidence="23" id="KW-1185">Reference proteome</keyword>
<evidence type="ECO:0000256" key="6">
    <source>
        <dbReference type="ARBA" id="ARBA00022737"/>
    </source>
</evidence>
<dbReference type="OrthoDB" id="10045365at2759"/>
<feature type="disulfide bond" evidence="13">
    <location>
        <begin position="101"/>
        <end position="110"/>
    </location>
</feature>
<keyword evidence="7" id="KW-0106">Calcium</keyword>
<feature type="domain" description="EGF-like" evidence="18">
    <location>
        <begin position="1490"/>
        <end position="1524"/>
    </location>
</feature>
<evidence type="ECO:0000256" key="8">
    <source>
        <dbReference type="ARBA" id="ARBA00022889"/>
    </source>
</evidence>
<dbReference type="RefSeq" id="XP_002110970.1">
    <property type="nucleotide sequence ID" value="XM_002110934.1"/>
</dbReference>
<dbReference type="PROSITE" id="PS00420">
    <property type="entry name" value="SRCR_1"/>
    <property type="match status" value="1"/>
</dbReference>
<dbReference type="SUPFAM" id="SSF56487">
    <property type="entry name" value="SRCR-like"/>
    <property type="match status" value="3"/>
</dbReference>
<feature type="disulfide bond" evidence="13">
    <location>
        <begin position="82"/>
        <end position="99"/>
    </location>
</feature>
<dbReference type="PROSITE" id="PS51233">
    <property type="entry name" value="VWFD"/>
    <property type="match status" value="1"/>
</dbReference>
<dbReference type="PROSITE" id="PS50060">
    <property type="entry name" value="MAM_2"/>
    <property type="match status" value="1"/>
</dbReference>
<feature type="transmembrane region" description="Helical" evidence="16">
    <location>
        <begin position="1531"/>
        <end position="1559"/>
    </location>
</feature>
<dbReference type="PANTHER" id="PTHR24039:SF28">
    <property type="entry name" value="EGF-LIKE DOMAIN-CONTAINING PROTEIN"/>
    <property type="match status" value="1"/>
</dbReference>
<keyword evidence="8" id="KW-0130">Cell adhesion</keyword>
<dbReference type="CTD" id="6752183"/>
<dbReference type="InterPro" id="IPR001190">
    <property type="entry name" value="SRCR"/>
</dbReference>
<feature type="domain" description="SEA" evidence="17">
    <location>
        <begin position="1301"/>
        <end position="1410"/>
    </location>
</feature>
<feature type="domain" description="EGF-like" evidence="18">
    <location>
        <begin position="1447"/>
        <end position="1489"/>
    </location>
</feature>
<dbReference type="PROSITE" id="PS50026">
    <property type="entry name" value="EGF_3"/>
    <property type="match status" value="14"/>
</dbReference>
<dbReference type="Proteomes" id="UP000009022">
    <property type="component" value="Unassembled WGS sequence"/>
</dbReference>
<dbReference type="InterPro" id="IPR036772">
    <property type="entry name" value="SRCR-like_dom_sf"/>
</dbReference>
<dbReference type="GO" id="GO:0007155">
    <property type="term" value="P:cell adhesion"/>
    <property type="evidence" value="ECO:0007669"/>
    <property type="project" value="UniProtKB-KW"/>
</dbReference>
<dbReference type="SUPFAM" id="SSF82671">
    <property type="entry name" value="SEA domain"/>
    <property type="match status" value="1"/>
</dbReference>
<organism evidence="22 23">
    <name type="scientific">Trichoplax adhaerens</name>
    <name type="common">Trichoplax reptans</name>
    <dbReference type="NCBI Taxonomy" id="10228"/>
    <lineage>
        <taxon>Eukaryota</taxon>
        <taxon>Metazoa</taxon>
        <taxon>Placozoa</taxon>
        <taxon>Uniplacotomia</taxon>
        <taxon>Trichoplacea</taxon>
        <taxon>Trichoplacidae</taxon>
        <taxon>Trichoplax</taxon>
    </lineage>
</organism>
<evidence type="ECO:0000259" key="19">
    <source>
        <dbReference type="PROSITE" id="PS50060"/>
    </source>
</evidence>
<evidence type="ECO:0000256" key="10">
    <source>
        <dbReference type="ARBA" id="ARBA00023136"/>
    </source>
</evidence>
<dbReference type="GO" id="GO:0005509">
    <property type="term" value="F:calcium ion binding"/>
    <property type="evidence" value="ECO:0007669"/>
    <property type="project" value="InterPro"/>
</dbReference>
<comment type="caution">
    <text evidence="14">Lacks conserved residue(s) required for the propagation of feature annotation.</text>
</comment>
<feature type="region of interest" description="Disordered" evidence="15">
    <location>
        <begin position="138"/>
        <end position="160"/>
    </location>
</feature>
<feature type="domain" description="SRCR" evidence="20">
    <location>
        <begin position="242"/>
        <end position="361"/>
    </location>
</feature>
<evidence type="ECO:0000259" key="18">
    <source>
        <dbReference type="PROSITE" id="PS50026"/>
    </source>
</evidence>
<evidence type="ECO:0000256" key="14">
    <source>
        <dbReference type="PROSITE-ProRule" id="PRU00196"/>
    </source>
</evidence>
<evidence type="ECO:0000256" key="1">
    <source>
        <dbReference type="ARBA" id="ARBA00004370"/>
    </source>
</evidence>
<feature type="domain" description="EGF-like" evidence="18">
    <location>
        <begin position="957"/>
        <end position="992"/>
    </location>
</feature>
<feature type="compositionally biased region" description="Polar residues" evidence="15">
    <location>
        <begin position="1672"/>
        <end position="1682"/>
    </location>
</feature>
<dbReference type="FunFam" id="2.10.25.10:FF:000506">
    <property type="entry name" value="Adhesion G protein-coupled receptor E1"/>
    <property type="match status" value="1"/>
</dbReference>
<dbReference type="EMBL" id="DS985243">
    <property type="protein sequence ID" value="EDV26974.1"/>
    <property type="molecule type" value="Genomic_DNA"/>
</dbReference>
<comment type="similarity">
    <text evidence="2">Belongs to the nephronectin family.</text>
</comment>
<feature type="domain" description="EGF-like" evidence="18">
    <location>
        <begin position="1031"/>
        <end position="1070"/>
    </location>
</feature>
<dbReference type="InterPro" id="IPR001881">
    <property type="entry name" value="EGF-like_Ca-bd_dom"/>
</dbReference>
<dbReference type="FunFam" id="2.10.25.10:FF:000240">
    <property type="entry name" value="Vitamin K-dependent protein S"/>
    <property type="match status" value="1"/>
</dbReference>
<feature type="domain" description="EGF-like" evidence="18">
    <location>
        <begin position="1071"/>
        <end position="1111"/>
    </location>
</feature>
<dbReference type="PROSITE" id="PS00010">
    <property type="entry name" value="ASX_HYDROXYL"/>
    <property type="match status" value="11"/>
</dbReference>
<feature type="domain" description="EGF-like" evidence="18">
    <location>
        <begin position="1126"/>
        <end position="1166"/>
    </location>
</feature>
<keyword evidence="11 13" id="KW-1015">Disulfide bond</keyword>
<dbReference type="GeneID" id="6752183"/>
<dbReference type="SUPFAM" id="SSF57184">
    <property type="entry name" value="Growth factor receptor domain"/>
    <property type="match status" value="5"/>
</dbReference>
<keyword evidence="5" id="KW-0732">Signal</keyword>
<dbReference type="Pfam" id="PF12947">
    <property type="entry name" value="EGF_3"/>
    <property type="match status" value="5"/>
</dbReference>
<dbReference type="PROSITE" id="PS01186">
    <property type="entry name" value="EGF_2"/>
    <property type="match status" value="9"/>
</dbReference>
<comment type="subcellular location">
    <subcellularLocation>
        <location evidence="1">Membrane</location>
    </subcellularLocation>
</comment>
<dbReference type="InterPro" id="IPR000082">
    <property type="entry name" value="SEA_dom"/>
</dbReference>
<dbReference type="InterPro" id="IPR000998">
    <property type="entry name" value="MAM_dom"/>
</dbReference>
<dbReference type="PhylomeDB" id="B3RS22"/>
<evidence type="ECO:0000256" key="3">
    <source>
        <dbReference type="ARBA" id="ARBA00022536"/>
    </source>
</evidence>
<feature type="domain" description="EGF-like" evidence="18">
    <location>
        <begin position="73"/>
        <end position="111"/>
    </location>
</feature>
<dbReference type="SUPFAM" id="SSF57196">
    <property type="entry name" value="EGF/Laminin"/>
    <property type="match status" value="3"/>
</dbReference>
<evidence type="ECO:0000256" key="9">
    <source>
        <dbReference type="ARBA" id="ARBA00022989"/>
    </source>
</evidence>
<gene>
    <name evidence="22" type="ORF">TRIADDRAFT_54448</name>
</gene>
<dbReference type="Gene3D" id="2.10.25.10">
    <property type="entry name" value="Laminin"/>
    <property type="match status" value="14"/>
</dbReference>
<evidence type="ECO:0000256" key="2">
    <source>
        <dbReference type="ARBA" id="ARBA00009738"/>
    </source>
</evidence>
<evidence type="ECO:0000313" key="23">
    <source>
        <dbReference type="Proteomes" id="UP000009022"/>
    </source>
</evidence>
<feature type="domain" description="EGF-like" evidence="18">
    <location>
        <begin position="363"/>
        <end position="403"/>
    </location>
</feature>
<dbReference type="InterPro" id="IPR049883">
    <property type="entry name" value="NOTCH1_EGF-like"/>
</dbReference>
<feature type="domain" description="EGF-like" evidence="18">
    <location>
        <begin position="1251"/>
        <end position="1288"/>
    </location>
</feature>
<feature type="disulfide bond" evidence="13">
    <location>
        <begin position="961"/>
        <end position="971"/>
    </location>
</feature>
<sequence length="1697" mass="185770">MSVTCHDATSVSVRIADGDEYSFGRIEVHYNNTWGTICQKGFTIESADVICKQLGFMNAAVNFLNGNYYGLERGEYCTSTTCLTNGVCTANQATNAIQCSCPPIIAGRYCQDLNTTALSCNFEMSNCKWQNPANGTSNTVRWTRNKGKTPTSNTGPNNDHTLGTPADMGRELAIYPYLAIQIEFIHFLATAGSDGTMLTLTSRLGFTGFFLSELVSFNLQAIYDISVKFDRCANIVPKEGDIRLAGTPATGNTFTFSTGCVEIYHNNVWGTVCDDQFQNADAKVVCQQLDSIWGTVCQRGFTITSADVICKQLGFPSGAIFIRKNAFYGSGNGMIDIAQCPHSYLRQTYCIHNEDVSIGCNTAVDECKAEIHGCDENAVCIDTSSSYICRCRKGYIGDGFTCQDQNECDLAMHSCDQNAMCHNSIGSYSCYCNPGYIGDGLTCKELRLYPYGPSQNDQSFGRVDGRPFVIYPRTPIFFMNKFQRKLYISINGFVSFSNPYYGSPNRSLYRSRNAPFIAPFFADADGPFFPNSQVYINQYTSLNPTSLTREILANASMDVARYQKYLSRNPSDTSYGLFNETVTKFDTKYSPPKRAWFWGDPHVRTFDGKLYTFNGLGEYVLLQTINKNFQLQGCTMKAIRNSSLSAAATVFSEFATMEIGADIVQFTLNSTFNGIDILVNRTISFKMLPIAFNAPDEIKDLNFTPIFGQNIQALFANNTELYNQAVAQCGNNSECLFDAALTLNLDAAVVSKDTSQTYQDTSNQLENFPPQISGLTTYNVTYGNMFTTTLNITDLNNGDIVTVEIINPPINSRFDRQTYTFTWNISTYATTQPKWLLLIMLIKLNVDAILLGLGSYSCQSLPGYTLNSDNRGCTDVNECITGSNNCSNVATCTNQIGSYSCACNSGYVGDSINCYDVDECQNMSNNCSQICNNTVGSYTCSYIQGYELSSDKLTCVDINECQRFRPCYQVCINTEGSFTCECEQGFELNNSKLTCNVSESCGIGHNCSQICTYINGSEICSCMKDGWTCDDINECLENNPCSQNANCTNAPGLYSCQCKIGYTGNGKICSDIDECLTGSNMCSSNASCMNNNGSYSCMCKPGFIGNGYTCQDVNECSTMFNCNTKEINNCTSGLRRCSVNAACSNSIGSYTCGCNSGYSGDGFTCQDIDECNATSLNMCVNNSQCINTNGSYQCKCNAGYFGNARINCSDVDECSSNQYNCHSNALCTNIPGSFTCHCKPGYYGNGVTCAAVVTCDGNNNCTNRATCMIFENKYYCSCKLGYYSNNTLPQIQLQSDSHRQQGKVFFGSLKIGGTFTSDLNNSNSAIFQTLKQQITSVLTLALESSSVTKDGFERVEVTGFKAGSIIAEYYPIFKQNSNINPNQIASIISTGSVTIQGQPIQNVTVTDFNECAWSTDNICNSNQNCINLPGTYNCQCKVGFTGSSCVDINECLAAESCGINAVCRNTLGSYTCTCLIGYQGNPYSNPGCSIECNDDFCLNGGKCIYQNNTRTCNCTDAYTGIRCSNLKATGLSIGVVAGISVGTVSAVFLIAIAGLVYYLRSPYYKRRTSVAHGVVKDHTEHQSIADSSSDKVELKDHSPKIAFIKSIAQGQNRNNQTSSSPTVRVQIEVNEQTSIEPRNTIPESQNSLIAETDVSNSESKFEEKPSRPILASIQNPTITNTPLPKLPDFKNSTYSER</sequence>
<reference evidence="22 23" key="1">
    <citation type="journal article" date="2008" name="Nature">
        <title>The Trichoplax genome and the nature of placozoans.</title>
        <authorList>
            <person name="Srivastava M."/>
            <person name="Begovic E."/>
            <person name="Chapman J."/>
            <person name="Putnam N.H."/>
            <person name="Hellsten U."/>
            <person name="Kawashima T."/>
            <person name="Kuo A."/>
            <person name="Mitros T."/>
            <person name="Salamov A."/>
            <person name="Carpenter M.L."/>
            <person name="Signorovitch A.Y."/>
            <person name="Moreno M.A."/>
            <person name="Kamm K."/>
            <person name="Grimwood J."/>
            <person name="Schmutz J."/>
            <person name="Shapiro H."/>
            <person name="Grigoriev I.V."/>
            <person name="Buss L.W."/>
            <person name="Schierwater B."/>
            <person name="Dellaporta S.L."/>
            <person name="Rokhsar D.S."/>
        </authorList>
    </citation>
    <scope>NUCLEOTIDE SEQUENCE [LARGE SCALE GENOMIC DNA]</scope>
    <source>
        <strain evidence="22 23">Grell-BS-1999</strain>
    </source>
</reference>
<keyword evidence="12" id="KW-0325">Glycoprotein</keyword>
<dbReference type="Pfam" id="PF23263">
    <property type="entry name" value="C8-3_MUC4"/>
    <property type="match status" value="1"/>
</dbReference>
<feature type="domain" description="EGF-like" evidence="18">
    <location>
        <begin position="875"/>
        <end position="915"/>
    </location>
</feature>
<feature type="domain" description="VWFD" evidence="21">
    <location>
        <begin position="593"/>
        <end position="766"/>
    </location>
</feature>
<dbReference type="InterPro" id="IPR000742">
    <property type="entry name" value="EGF"/>
</dbReference>
<evidence type="ECO:0000256" key="15">
    <source>
        <dbReference type="SAM" id="MobiDB-lite"/>
    </source>
</evidence>
<dbReference type="Pfam" id="PF07645">
    <property type="entry name" value="EGF_CA"/>
    <property type="match status" value="7"/>
</dbReference>
<dbReference type="CDD" id="cd00054">
    <property type="entry name" value="EGF_CA"/>
    <property type="match status" value="11"/>
</dbReference>
<keyword evidence="4 16" id="KW-0812">Transmembrane</keyword>
<dbReference type="eggNOG" id="KOG1217">
    <property type="taxonomic scope" value="Eukaryota"/>
</dbReference>
<evidence type="ECO:0000256" key="12">
    <source>
        <dbReference type="ARBA" id="ARBA00023180"/>
    </source>
</evidence>
<keyword evidence="3 13" id="KW-0245">EGF-like domain</keyword>
<evidence type="ECO:0000313" key="22">
    <source>
        <dbReference type="EMBL" id="EDV26974.1"/>
    </source>
</evidence>
<dbReference type="FunFam" id="2.10.25.10:FF:000038">
    <property type="entry name" value="Fibrillin 2"/>
    <property type="match status" value="9"/>
</dbReference>
<feature type="disulfide bond" evidence="13">
    <location>
        <begin position="1436"/>
        <end position="1445"/>
    </location>
</feature>
<dbReference type="SMART" id="SM00181">
    <property type="entry name" value="EGF"/>
    <property type="match status" value="15"/>
</dbReference>
<protein>
    <submittedName>
        <fullName evidence="22">Uncharacterized protein</fullName>
    </submittedName>
</protein>
<feature type="domain" description="SRCR" evidence="20">
    <location>
        <begin position="13"/>
        <end position="121"/>
    </location>
</feature>
<dbReference type="Pfam" id="PF01390">
    <property type="entry name" value="SEA"/>
    <property type="match status" value="1"/>
</dbReference>
<feature type="domain" description="EGF-like" evidence="18">
    <location>
        <begin position="1167"/>
        <end position="1209"/>
    </location>
</feature>
<feature type="domain" description="MAM" evidence="19">
    <location>
        <begin position="118"/>
        <end position="204"/>
    </location>
</feature>
<dbReference type="InterPro" id="IPR000152">
    <property type="entry name" value="EGF-type_Asp/Asn_hydroxyl_site"/>
</dbReference>
<feature type="domain" description="EGF-like" evidence="18">
    <location>
        <begin position="1210"/>
        <end position="1250"/>
    </location>
</feature>
<evidence type="ECO:0000259" key="20">
    <source>
        <dbReference type="PROSITE" id="PS50287"/>
    </source>
</evidence>
<dbReference type="InterPro" id="IPR001846">
    <property type="entry name" value="VWF_type-D"/>
</dbReference>
<keyword evidence="10 16" id="KW-0472">Membrane</keyword>
<dbReference type="InterPro" id="IPR036364">
    <property type="entry name" value="SEA_dom_sf"/>
</dbReference>
<evidence type="ECO:0000256" key="13">
    <source>
        <dbReference type="PROSITE-ProRule" id="PRU00076"/>
    </source>
</evidence>
<dbReference type="PROSITE" id="PS50024">
    <property type="entry name" value="SEA"/>
    <property type="match status" value="1"/>
</dbReference>
<dbReference type="HOGENOM" id="CLU_240992_0_0_1"/>
<dbReference type="Pfam" id="PF00530">
    <property type="entry name" value="SRCR"/>
    <property type="match status" value="3"/>
</dbReference>
<evidence type="ECO:0000256" key="7">
    <source>
        <dbReference type="ARBA" id="ARBA00022837"/>
    </source>
</evidence>
<proteinExistence type="inferred from homology"/>
<dbReference type="Gene3D" id="3.30.70.960">
    <property type="entry name" value="SEA domain"/>
    <property type="match status" value="1"/>
</dbReference>
<evidence type="ECO:0000259" key="17">
    <source>
        <dbReference type="PROSITE" id="PS50024"/>
    </source>
</evidence>
<dbReference type="InterPro" id="IPR009030">
    <property type="entry name" value="Growth_fac_rcpt_cys_sf"/>
</dbReference>
<dbReference type="InterPro" id="IPR018097">
    <property type="entry name" value="EGF_Ca-bd_CS"/>
</dbReference>
<evidence type="ECO:0000256" key="5">
    <source>
        <dbReference type="ARBA" id="ARBA00022729"/>
    </source>
</evidence>
<feature type="domain" description="EGF-like" evidence="18">
    <location>
        <begin position="1407"/>
        <end position="1446"/>
    </location>
</feature>
<dbReference type="SMART" id="SM00202">
    <property type="entry name" value="SR"/>
    <property type="match status" value="2"/>
</dbReference>
<dbReference type="GO" id="GO:0016020">
    <property type="term" value="C:membrane"/>
    <property type="evidence" value="ECO:0007669"/>
    <property type="project" value="UniProtKB-SubCell"/>
</dbReference>
<evidence type="ECO:0000256" key="4">
    <source>
        <dbReference type="ARBA" id="ARBA00022692"/>
    </source>
</evidence>
<name>B3RS22_TRIAD</name>
<dbReference type="InterPro" id="IPR056619">
    <property type="entry name" value="C8-3_MUC4"/>
</dbReference>
<dbReference type="SMART" id="SM00179">
    <property type="entry name" value="EGF_CA"/>
    <property type="match status" value="12"/>
</dbReference>
<feature type="region of interest" description="Disordered" evidence="15">
    <location>
        <begin position="1651"/>
        <end position="1697"/>
    </location>
</feature>
<evidence type="ECO:0000256" key="11">
    <source>
        <dbReference type="ARBA" id="ARBA00023157"/>
    </source>
</evidence>
<dbReference type="InterPro" id="IPR024731">
    <property type="entry name" value="NELL2-like_EGF"/>
</dbReference>